<gene>
    <name evidence="2" type="ORF">ECRASSUSDP1_LOCUS5911</name>
</gene>
<name>A0AAD1U9G9_EUPCR</name>
<comment type="caution">
    <text evidence="2">The sequence shown here is derived from an EMBL/GenBank/DDBJ whole genome shotgun (WGS) entry which is preliminary data.</text>
</comment>
<dbReference type="EMBL" id="CAMPGE010005721">
    <property type="protein sequence ID" value="CAI2364566.1"/>
    <property type="molecule type" value="Genomic_DNA"/>
</dbReference>
<evidence type="ECO:0000313" key="3">
    <source>
        <dbReference type="Proteomes" id="UP001295684"/>
    </source>
</evidence>
<reference evidence="2" key="1">
    <citation type="submission" date="2023-07" db="EMBL/GenBank/DDBJ databases">
        <authorList>
            <consortium name="AG Swart"/>
            <person name="Singh M."/>
            <person name="Singh A."/>
            <person name="Seah K."/>
            <person name="Emmerich C."/>
        </authorList>
    </citation>
    <scope>NUCLEOTIDE SEQUENCE</scope>
    <source>
        <strain evidence="2">DP1</strain>
    </source>
</reference>
<dbReference type="Proteomes" id="UP001295684">
    <property type="component" value="Unassembled WGS sequence"/>
</dbReference>
<feature type="compositionally biased region" description="Basic and acidic residues" evidence="1">
    <location>
        <begin position="302"/>
        <end position="312"/>
    </location>
</feature>
<evidence type="ECO:0000313" key="2">
    <source>
        <dbReference type="EMBL" id="CAI2364566.1"/>
    </source>
</evidence>
<protein>
    <submittedName>
        <fullName evidence="2">Uncharacterized protein</fullName>
    </submittedName>
</protein>
<organism evidence="2 3">
    <name type="scientific">Euplotes crassus</name>
    <dbReference type="NCBI Taxonomy" id="5936"/>
    <lineage>
        <taxon>Eukaryota</taxon>
        <taxon>Sar</taxon>
        <taxon>Alveolata</taxon>
        <taxon>Ciliophora</taxon>
        <taxon>Intramacronucleata</taxon>
        <taxon>Spirotrichea</taxon>
        <taxon>Hypotrichia</taxon>
        <taxon>Euplotida</taxon>
        <taxon>Euplotidae</taxon>
        <taxon>Moneuplotes</taxon>
    </lineage>
</organism>
<evidence type="ECO:0000256" key="1">
    <source>
        <dbReference type="SAM" id="MobiDB-lite"/>
    </source>
</evidence>
<sequence>MQDFVRMPNAGYLHDGPFGNELRNAVKRRDISDNHKKMKLQSIISKIDNISPIESPINPPKMLLTPENEPKKKISVIKKSKIYTKASSNYNSRYSPISPNFPNAPSNKEEVTDKKIIRNQSSCLPKVKQRELKGVNSLYYSSSPMNRKKWGIENSRLIMPKSTTSAKLFRIMQKRGQNIKSHQRMPEIIPSSKIYGGFKSKAKLNASNSDISPHNLILKGNKKGIIDSNIFITKSNYKSFDNKNNLDDVKFCDFNIQAKLFSDKNLGKLSDEEDVEYTMSPKLGIKKAVYNQDSAHTFVYHSRNEPSKKSDSDCFSTQNARKGQKKPPKLSLKPLNNAFITKNFHEKHLLNSRKSVLIKNKSKKPVPKGVRKWFKHFSKFPRKSILTKEYASEQIHKLVQRYKSEG</sequence>
<keyword evidence="3" id="KW-1185">Reference proteome</keyword>
<proteinExistence type="predicted"/>
<dbReference type="AlphaFoldDB" id="A0AAD1U9G9"/>
<feature type="region of interest" description="Disordered" evidence="1">
    <location>
        <begin position="302"/>
        <end position="331"/>
    </location>
</feature>
<accession>A0AAD1U9G9</accession>